<evidence type="ECO:0000256" key="4">
    <source>
        <dbReference type="RuleBase" id="RU003744"/>
    </source>
</evidence>
<dbReference type="Gene3D" id="3.40.190.10">
    <property type="entry name" value="Periplasmic binding protein-like II"/>
    <property type="match status" value="2"/>
</dbReference>
<dbReference type="PROSITE" id="PS01039">
    <property type="entry name" value="SBP_BACTERIAL_3"/>
    <property type="match status" value="1"/>
</dbReference>
<comment type="similarity">
    <text evidence="2 4">Belongs to the bacterial solute-binding protein 3 family.</text>
</comment>
<organism evidence="7 8">
    <name type="scientific">Clostridium uliginosum</name>
    <dbReference type="NCBI Taxonomy" id="119641"/>
    <lineage>
        <taxon>Bacteria</taxon>
        <taxon>Bacillati</taxon>
        <taxon>Bacillota</taxon>
        <taxon>Clostridia</taxon>
        <taxon>Eubacteriales</taxon>
        <taxon>Clostridiaceae</taxon>
        <taxon>Clostridium</taxon>
    </lineage>
</organism>
<dbReference type="SMART" id="SM00062">
    <property type="entry name" value="PBPb"/>
    <property type="match status" value="1"/>
</dbReference>
<dbReference type="InterPro" id="IPR001638">
    <property type="entry name" value="Solute-binding_3/MltF_N"/>
</dbReference>
<keyword evidence="3 5" id="KW-0732">Signal</keyword>
<name>A0A1I1N6P5_9CLOT</name>
<dbReference type="EMBL" id="FOMG01000012">
    <property type="protein sequence ID" value="SFC89410.1"/>
    <property type="molecule type" value="Genomic_DNA"/>
</dbReference>
<dbReference type="RefSeq" id="WP_090091270.1">
    <property type="nucleotide sequence ID" value="NZ_FOMG01000012.1"/>
</dbReference>
<dbReference type="Proteomes" id="UP000199263">
    <property type="component" value="Unassembled WGS sequence"/>
</dbReference>
<evidence type="ECO:0000313" key="7">
    <source>
        <dbReference type="EMBL" id="SFC89410.1"/>
    </source>
</evidence>
<dbReference type="CDD" id="cd00996">
    <property type="entry name" value="PBP2_AatB_like"/>
    <property type="match status" value="1"/>
</dbReference>
<dbReference type="InterPro" id="IPR018313">
    <property type="entry name" value="SBP_3_CS"/>
</dbReference>
<dbReference type="Pfam" id="PF00497">
    <property type="entry name" value="SBP_bac_3"/>
    <property type="match status" value="1"/>
</dbReference>
<accession>A0A1I1N6P5</accession>
<evidence type="ECO:0000313" key="8">
    <source>
        <dbReference type="Proteomes" id="UP000199263"/>
    </source>
</evidence>
<evidence type="ECO:0000256" key="1">
    <source>
        <dbReference type="ARBA" id="ARBA00004196"/>
    </source>
</evidence>
<evidence type="ECO:0000256" key="5">
    <source>
        <dbReference type="SAM" id="SignalP"/>
    </source>
</evidence>
<dbReference type="SUPFAM" id="SSF53850">
    <property type="entry name" value="Periplasmic binding protein-like II"/>
    <property type="match status" value="1"/>
</dbReference>
<dbReference type="OrthoDB" id="9775197at2"/>
<feature type="domain" description="Solute-binding protein family 3/N-terminal" evidence="6">
    <location>
        <begin position="39"/>
        <end position="265"/>
    </location>
</feature>
<evidence type="ECO:0000256" key="2">
    <source>
        <dbReference type="ARBA" id="ARBA00010333"/>
    </source>
</evidence>
<comment type="subcellular location">
    <subcellularLocation>
        <location evidence="1">Cell envelope</location>
    </subcellularLocation>
</comment>
<protein>
    <submittedName>
        <fullName evidence="7">Polar amino acid transport system substrate-binding protein</fullName>
    </submittedName>
</protein>
<dbReference type="PANTHER" id="PTHR35936:SF34">
    <property type="entry name" value="ABC TRANSPORTER EXTRACELLULAR-BINDING PROTEIN YCKB-RELATED"/>
    <property type="match status" value="1"/>
</dbReference>
<feature type="chain" id="PRO_5039507798" evidence="5">
    <location>
        <begin position="25"/>
        <end position="274"/>
    </location>
</feature>
<dbReference type="PROSITE" id="PS51257">
    <property type="entry name" value="PROKAR_LIPOPROTEIN"/>
    <property type="match status" value="1"/>
</dbReference>
<proteinExistence type="inferred from homology"/>
<evidence type="ECO:0000256" key="3">
    <source>
        <dbReference type="ARBA" id="ARBA00022729"/>
    </source>
</evidence>
<feature type="signal peptide" evidence="5">
    <location>
        <begin position="1"/>
        <end position="24"/>
    </location>
</feature>
<gene>
    <name evidence="7" type="ORF">SAMN05421842_11276</name>
</gene>
<dbReference type="STRING" id="119641.SAMN05421842_11276"/>
<sequence length="274" mass="30316">MKINKLIKKILMISCVVMIGTSLVACQTSKTQGTSDKQELVMGFDDTFVPMGFKDENGKLVGFDVELAKAVGEKLNKTIKFQAIDWSMKESELKNGNIDLIWNGYSVTDERKKMVEFSNAYLNNRQVIVTLANSKISSKQDLAGAKVGAQNQSSAVDAIEADGDIIKTFDSGKIVTFETNNDALMDLEAGRIDAVVADEILAKYYIKERGKDKYKVLDDDFGKETYAVGIRKGDTKFVEEFNKALEAVVEDGSAGEISKKWFGEDIIVKADEKK</sequence>
<reference evidence="7 8" key="1">
    <citation type="submission" date="2016-10" db="EMBL/GenBank/DDBJ databases">
        <authorList>
            <person name="de Groot N.N."/>
        </authorList>
    </citation>
    <scope>NUCLEOTIDE SEQUENCE [LARGE SCALE GENOMIC DNA]</scope>
    <source>
        <strain evidence="7 8">DSM 12992</strain>
    </source>
</reference>
<dbReference type="GO" id="GO:0030313">
    <property type="term" value="C:cell envelope"/>
    <property type="evidence" value="ECO:0007669"/>
    <property type="project" value="UniProtKB-SubCell"/>
</dbReference>
<dbReference type="AlphaFoldDB" id="A0A1I1N6P5"/>
<evidence type="ECO:0000259" key="6">
    <source>
        <dbReference type="SMART" id="SM00062"/>
    </source>
</evidence>
<dbReference type="PANTHER" id="PTHR35936">
    <property type="entry name" value="MEMBRANE-BOUND LYTIC MUREIN TRANSGLYCOSYLASE F"/>
    <property type="match status" value="1"/>
</dbReference>
<keyword evidence="8" id="KW-1185">Reference proteome</keyword>